<sequence length="63" mass="7051">MDKITIRSDRDTDYIFQYKGEDVTLKAGSILSIADGLNHVVLPTCAMKIANNLIIIKEDVKKN</sequence>
<name>A0A9D1FVT6_9BACT</name>
<protein>
    <submittedName>
        <fullName evidence="1">Uncharacterized protein</fullName>
    </submittedName>
</protein>
<reference evidence="1" key="2">
    <citation type="journal article" date="2021" name="PeerJ">
        <title>Extensive microbial diversity within the chicken gut microbiome revealed by metagenomics and culture.</title>
        <authorList>
            <person name="Gilroy R."/>
            <person name="Ravi A."/>
            <person name="Getino M."/>
            <person name="Pursley I."/>
            <person name="Horton D.L."/>
            <person name="Alikhan N.F."/>
            <person name="Baker D."/>
            <person name="Gharbi K."/>
            <person name="Hall N."/>
            <person name="Watson M."/>
            <person name="Adriaenssens E.M."/>
            <person name="Foster-Nyarko E."/>
            <person name="Jarju S."/>
            <person name="Secka A."/>
            <person name="Antonio M."/>
            <person name="Oren A."/>
            <person name="Chaudhuri R.R."/>
            <person name="La Ragione R."/>
            <person name="Hildebrand F."/>
            <person name="Pallen M.J."/>
        </authorList>
    </citation>
    <scope>NUCLEOTIDE SEQUENCE</scope>
    <source>
        <strain evidence="1">CHK152-2994</strain>
    </source>
</reference>
<dbReference type="EMBL" id="DVJO01000110">
    <property type="protein sequence ID" value="HIS82977.1"/>
    <property type="molecule type" value="Genomic_DNA"/>
</dbReference>
<comment type="caution">
    <text evidence="1">The sequence shown here is derived from an EMBL/GenBank/DDBJ whole genome shotgun (WGS) entry which is preliminary data.</text>
</comment>
<organism evidence="1 2">
    <name type="scientific">Candidatus Scatenecus faecavium</name>
    <dbReference type="NCBI Taxonomy" id="2840915"/>
    <lineage>
        <taxon>Bacteria</taxon>
        <taxon>Candidatus Scatenecus</taxon>
    </lineage>
</organism>
<accession>A0A9D1FVT6</accession>
<proteinExistence type="predicted"/>
<reference evidence="1" key="1">
    <citation type="submission" date="2020-10" db="EMBL/GenBank/DDBJ databases">
        <authorList>
            <person name="Gilroy R."/>
        </authorList>
    </citation>
    <scope>NUCLEOTIDE SEQUENCE</scope>
    <source>
        <strain evidence="1">CHK152-2994</strain>
    </source>
</reference>
<evidence type="ECO:0000313" key="2">
    <source>
        <dbReference type="Proteomes" id="UP000824139"/>
    </source>
</evidence>
<dbReference type="Proteomes" id="UP000824139">
    <property type="component" value="Unassembled WGS sequence"/>
</dbReference>
<evidence type="ECO:0000313" key="1">
    <source>
        <dbReference type="EMBL" id="HIS82977.1"/>
    </source>
</evidence>
<dbReference type="AlphaFoldDB" id="A0A9D1FVT6"/>
<gene>
    <name evidence="1" type="ORF">IAD41_05150</name>
</gene>